<dbReference type="OrthoDB" id="432528at2759"/>
<keyword evidence="1" id="KW-0880">Kelch repeat</keyword>
<name>A0A9N8VQ11_9GLOM</name>
<comment type="caution">
    <text evidence="4">The sequence shown here is derived from an EMBL/GenBank/DDBJ whole genome shotgun (WGS) entry which is preliminary data.</text>
</comment>
<dbReference type="Pfam" id="PF24681">
    <property type="entry name" value="Kelch_KLHDC2_KLHL20_DRC7"/>
    <property type="match status" value="1"/>
</dbReference>
<sequence length="576" mass="62945">MPLKVYNNNNIILLKWSFIISILLTLIQSISSVDPRYGHTATLINDTIYFVGGKTNGDRFTVDFISLNLSNTFLLNIPPWLEQDSTGMPLTYDHSAVAGGLNYTKIVVFGGGVGDPASAAMPSLTVYDPILKFWNRLTISSTPIRRFKHSAAILSNQNMLIYGGEVGSETGSQTSFVEYDFWSFNTISLSAWQGLPSLANSPGMRERHTTSVIGNKMIILGGTDGKSLISMSLIYVFDSVAVNWTLITATGQVPSPRNDHSAVDNTTIFGDVAVLDTTYWSWVAPPTNNTPVNRSQHSATIFGANMIVAFGIISPGAGPGNIDNQIYCLNLLNWTWVNNYVPQSFPPDRNLTTPPTTTITPTWTSATASPTITSTNPIKNDDQEISISKGLAIGLLVLLLIVCISIIAFIIYYINHQRKISNGDTSNQIDTEEQMTQPQNSIFAQTLLGNTSNNDIRPADPENGKRRSVKFSETNITITPVVYTKGHHPQGSLEVELGNTNDLNVINGVSGRDIITRTGMETEDGGSRSRRLSSLSINIMNIGRGLDVQMQSSAMLVSRNELRVVNPDITDQDDNN</sequence>
<organism evidence="4 5">
    <name type="scientific">Dentiscutata erythropus</name>
    <dbReference type="NCBI Taxonomy" id="1348616"/>
    <lineage>
        <taxon>Eukaryota</taxon>
        <taxon>Fungi</taxon>
        <taxon>Fungi incertae sedis</taxon>
        <taxon>Mucoromycota</taxon>
        <taxon>Glomeromycotina</taxon>
        <taxon>Glomeromycetes</taxon>
        <taxon>Diversisporales</taxon>
        <taxon>Gigasporaceae</taxon>
        <taxon>Dentiscutata</taxon>
    </lineage>
</organism>
<evidence type="ECO:0000313" key="4">
    <source>
        <dbReference type="EMBL" id="CAG8462717.1"/>
    </source>
</evidence>
<proteinExistence type="predicted"/>
<dbReference type="AlphaFoldDB" id="A0A9N8VQ11"/>
<keyword evidence="5" id="KW-1185">Reference proteome</keyword>
<dbReference type="Proteomes" id="UP000789405">
    <property type="component" value="Unassembled WGS sequence"/>
</dbReference>
<evidence type="ECO:0000256" key="1">
    <source>
        <dbReference type="ARBA" id="ARBA00022441"/>
    </source>
</evidence>
<dbReference type="Gene3D" id="2.120.10.80">
    <property type="entry name" value="Kelch-type beta propeller"/>
    <property type="match status" value="2"/>
</dbReference>
<dbReference type="InterPro" id="IPR015915">
    <property type="entry name" value="Kelch-typ_b-propeller"/>
</dbReference>
<accession>A0A9N8VQ11</accession>
<gene>
    <name evidence="4" type="ORF">DERYTH_LOCUS1085</name>
</gene>
<evidence type="ECO:0000256" key="3">
    <source>
        <dbReference type="SAM" id="Phobius"/>
    </source>
</evidence>
<feature type="transmembrane region" description="Helical" evidence="3">
    <location>
        <begin position="391"/>
        <end position="414"/>
    </location>
</feature>
<keyword evidence="3" id="KW-0472">Membrane</keyword>
<dbReference type="PANTHER" id="PTHR46093">
    <property type="entry name" value="ACYL-COA-BINDING DOMAIN-CONTAINING PROTEIN 5"/>
    <property type="match status" value="1"/>
</dbReference>
<evidence type="ECO:0000256" key="2">
    <source>
        <dbReference type="ARBA" id="ARBA00022737"/>
    </source>
</evidence>
<reference evidence="4" key="1">
    <citation type="submission" date="2021-06" db="EMBL/GenBank/DDBJ databases">
        <authorList>
            <person name="Kallberg Y."/>
            <person name="Tangrot J."/>
            <person name="Rosling A."/>
        </authorList>
    </citation>
    <scope>NUCLEOTIDE SEQUENCE</scope>
    <source>
        <strain evidence="4">MA453B</strain>
    </source>
</reference>
<keyword evidence="2" id="KW-0677">Repeat</keyword>
<feature type="transmembrane region" description="Helical" evidence="3">
    <location>
        <begin position="12"/>
        <end position="30"/>
    </location>
</feature>
<evidence type="ECO:0000313" key="5">
    <source>
        <dbReference type="Proteomes" id="UP000789405"/>
    </source>
</evidence>
<dbReference type="PANTHER" id="PTHR46093:SF18">
    <property type="entry name" value="FIBRONECTIN TYPE-III DOMAIN-CONTAINING PROTEIN"/>
    <property type="match status" value="1"/>
</dbReference>
<dbReference type="SUPFAM" id="SSF117281">
    <property type="entry name" value="Kelch motif"/>
    <property type="match status" value="1"/>
</dbReference>
<keyword evidence="3" id="KW-1133">Transmembrane helix</keyword>
<dbReference type="EMBL" id="CAJVPY010000285">
    <property type="protein sequence ID" value="CAG8462717.1"/>
    <property type="molecule type" value="Genomic_DNA"/>
</dbReference>
<protein>
    <submittedName>
        <fullName evidence="4">10399_t:CDS:1</fullName>
    </submittedName>
</protein>
<keyword evidence="3" id="KW-0812">Transmembrane</keyword>